<evidence type="ECO:0000313" key="2">
    <source>
        <dbReference type="EMBL" id="KAL1897628.1"/>
    </source>
</evidence>
<feature type="region of interest" description="Disordered" evidence="1">
    <location>
        <begin position="1"/>
        <end position="117"/>
    </location>
</feature>
<feature type="compositionally biased region" description="Basic and acidic residues" evidence="1">
    <location>
        <begin position="1"/>
        <end position="11"/>
    </location>
</feature>
<feature type="region of interest" description="Disordered" evidence="1">
    <location>
        <begin position="349"/>
        <end position="371"/>
    </location>
</feature>
<dbReference type="PANTHER" id="PTHR21581">
    <property type="entry name" value="D-ALANYL-D-ALANINE CARBOXYPEPTIDASE"/>
    <property type="match status" value="1"/>
</dbReference>
<feature type="compositionally biased region" description="Polar residues" evidence="1">
    <location>
        <begin position="18"/>
        <end position="29"/>
    </location>
</feature>
<reference evidence="2 3" key="1">
    <citation type="journal article" date="2024" name="IMA Fungus">
        <title>IMA Genome - F19 : A genome assembly and annotation guide to empower mycologists, including annotated draft genome sequences of Ceratocystis pirilliformis, Diaporthe australafricana, Fusarium ophioides, Paecilomyces lecythidis, and Sporothrix stenoceras.</title>
        <authorList>
            <person name="Aylward J."/>
            <person name="Wilson A.M."/>
            <person name="Visagie C.M."/>
            <person name="Spraker J."/>
            <person name="Barnes I."/>
            <person name="Buitendag C."/>
            <person name="Ceriani C."/>
            <person name="Del Mar Angel L."/>
            <person name="du Plessis D."/>
            <person name="Fuchs T."/>
            <person name="Gasser K."/>
            <person name="Kramer D."/>
            <person name="Li W."/>
            <person name="Munsamy K."/>
            <person name="Piso A."/>
            <person name="Price J.L."/>
            <person name="Sonnekus B."/>
            <person name="Thomas C."/>
            <person name="van der Nest A."/>
            <person name="van Dijk A."/>
            <person name="van Heerden A."/>
            <person name="van Vuuren N."/>
            <person name="Yilmaz N."/>
            <person name="Duong T.A."/>
            <person name="van der Merwe N.A."/>
            <person name="Wingfield M.J."/>
            <person name="Wingfield B.D."/>
        </authorList>
    </citation>
    <scope>NUCLEOTIDE SEQUENCE [LARGE SCALE GENOMIC DNA]</scope>
    <source>
        <strain evidence="2 3">CMW 5346</strain>
    </source>
</reference>
<dbReference type="InterPro" id="IPR011990">
    <property type="entry name" value="TPR-like_helical_dom_sf"/>
</dbReference>
<dbReference type="EMBL" id="JAWCUI010000018">
    <property type="protein sequence ID" value="KAL1897628.1"/>
    <property type="molecule type" value="Genomic_DNA"/>
</dbReference>
<dbReference type="SUPFAM" id="SSF48452">
    <property type="entry name" value="TPR-like"/>
    <property type="match status" value="1"/>
</dbReference>
<feature type="compositionally biased region" description="Low complexity" evidence="1">
    <location>
        <begin position="46"/>
        <end position="62"/>
    </location>
</feature>
<evidence type="ECO:0000256" key="1">
    <source>
        <dbReference type="SAM" id="MobiDB-lite"/>
    </source>
</evidence>
<gene>
    <name evidence="2" type="ORF">Sste5346_003934</name>
</gene>
<protein>
    <recommendedName>
        <fullName evidence="4">Tetratricopeptide repeat protein 15</fullName>
    </recommendedName>
</protein>
<sequence length="538" mass="57318">MDGSRPSDGKGHVRNKSSTKATRPRSSTKGPLDVDDPLSQSTLSIQPQAAPTSTSPSSQLSPLSPPPQTASVHGLTPSRYTSARRRSPGPGPGSPMSQTSQQSPPPSRGGGGAASGLGLSIDAAVSTKSQPPPTPRAKDFIYLLRPEIYHPLPATAAGANVPQPFRISNRQPNPDESVGFADSTDLSDLLAAGHFRAAAIVAARQLVAIPDPTDYARIFSLLYTRLACLLLIDATSLAAQEAKALEDLNSPFYRGELDPNDPSGLPPHLVPWELRVLHVRLQALGFGDPRRAVMSYYELAREARVRIAAALATHDNSARELWKARLSELGIQVAGALIEMDDMAGAAAHLSNMSSSSSSSSSSSPSSTTTLSSRRIDMAKALLWLQLGDVDEARAAMEQSSSSTKEDDSPFASNKSGESGDLAPRVVSTLCDMADGEYKTALEAWRALREDAPDDEMIGVNLAVCLLYVGQMQEGRTVLEGLVDAGYSSHTLLFNLSTMYELCTDRAKAMKLNLAQRVADQTPAEGQGWEKTNADFKL</sequence>
<dbReference type="Gene3D" id="1.25.40.10">
    <property type="entry name" value="Tetratricopeptide repeat domain"/>
    <property type="match status" value="1"/>
</dbReference>
<evidence type="ECO:0008006" key="4">
    <source>
        <dbReference type="Google" id="ProtNLM"/>
    </source>
</evidence>
<accession>A0ABR3ZCS9</accession>
<feature type="compositionally biased region" description="Low complexity" evidence="1">
    <location>
        <begin position="354"/>
        <end position="371"/>
    </location>
</feature>
<name>A0ABR3ZCS9_9PEZI</name>
<dbReference type="Proteomes" id="UP001583186">
    <property type="component" value="Unassembled WGS sequence"/>
</dbReference>
<organism evidence="2 3">
    <name type="scientific">Sporothrix stenoceras</name>
    <dbReference type="NCBI Taxonomy" id="5173"/>
    <lineage>
        <taxon>Eukaryota</taxon>
        <taxon>Fungi</taxon>
        <taxon>Dikarya</taxon>
        <taxon>Ascomycota</taxon>
        <taxon>Pezizomycotina</taxon>
        <taxon>Sordariomycetes</taxon>
        <taxon>Sordariomycetidae</taxon>
        <taxon>Ophiostomatales</taxon>
        <taxon>Ophiostomataceae</taxon>
        <taxon>Sporothrix</taxon>
    </lineage>
</organism>
<dbReference type="PANTHER" id="PTHR21581:SF6">
    <property type="entry name" value="TRAFFICKING PROTEIN PARTICLE COMPLEX SUBUNIT 12"/>
    <property type="match status" value="1"/>
</dbReference>
<keyword evidence="3" id="KW-1185">Reference proteome</keyword>
<evidence type="ECO:0000313" key="3">
    <source>
        <dbReference type="Proteomes" id="UP001583186"/>
    </source>
</evidence>
<feature type="region of interest" description="Disordered" evidence="1">
    <location>
        <begin position="395"/>
        <end position="420"/>
    </location>
</feature>
<comment type="caution">
    <text evidence="2">The sequence shown here is derived from an EMBL/GenBank/DDBJ whole genome shotgun (WGS) entry which is preliminary data.</text>
</comment>
<proteinExistence type="predicted"/>